<dbReference type="PANTHER" id="PTHR31409">
    <property type="entry name" value="WASH COMPLEX SUBUNIT 4"/>
    <property type="match status" value="1"/>
</dbReference>
<dbReference type="InterPro" id="IPR028282">
    <property type="entry name" value="WASH-7_central"/>
</dbReference>
<dbReference type="GO" id="GO:0016197">
    <property type="term" value="P:endosomal transport"/>
    <property type="evidence" value="ECO:0007669"/>
    <property type="project" value="TreeGrafter"/>
</dbReference>
<dbReference type="Pfam" id="PF14744">
    <property type="entry name" value="WASH-7_mid"/>
    <property type="match status" value="1"/>
</dbReference>
<dbReference type="PANTHER" id="PTHR31409:SF0">
    <property type="entry name" value="WASH COMPLEX SUBUNIT 4"/>
    <property type="match status" value="1"/>
</dbReference>
<dbReference type="Pfam" id="PF14746">
    <property type="entry name" value="WASH-7_C"/>
    <property type="match status" value="1"/>
</dbReference>
<dbReference type="GO" id="GO:0005768">
    <property type="term" value="C:endosome"/>
    <property type="evidence" value="ECO:0007669"/>
    <property type="project" value="TreeGrafter"/>
</dbReference>
<accession>A0A9J2P4V4</accession>
<dbReference type="InterPro" id="IPR028283">
    <property type="entry name" value="WASH-7_C"/>
</dbReference>
<evidence type="ECO:0000313" key="4">
    <source>
        <dbReference type="Proteomes" id="UP000036681"/>
    </source>
</evidence>
<organism evidence="4 5">
    <name type="scientific">Ascaris lumbricoides</name>
    <name type="common">Giant roundworm</name>
    <dbReference type="NCBI Taxonomy" id="6252"/>
    <lineage>
        <taxon>Eukaryota</taxon>
        <taxon>Metazoa</taxon>
        <taxon>Ecdysozoa</taxon>
        <taxon>Nematoda</taxon>
        <taxon>Chromadorea</taxon>
        <taxon>Rhabditida</taxon>
        <taxon>Spirurina</taxon>
        <taxon>Ascaridomorpha</taxon>
        <taxon>Ascaridoidea</taxon>
        <taxon>Ascarididae</taxon>
        <taxon>Ascaris</taxon>
    </lineage>
</organism>
<feature type="domain" description="WASH complex subunit 7 central" evidence="1">
    <location>
        <begin position="573"/>
        <end position="922"/>
    </location>
</feature>
<keyword evidence="4" id="KW-1185">Reference proteome</keyword>
<feature type="domain" description="WASH complex subunit 7 C-terminal" evidence="3">
    <location>
        <begin position="941"/>
        <end position="1064"/>
    </location>
</feature>
<evidence type="ECO:0000313" key="5">
    <source>
        <dbReference type="WBParaSite" id="ALUE_0000488201-mRNA-1"/>
    </source>
</evidence>
<dbReference type="InterPro" id="IPR028191">
    <property type="entry name" value="WASH-4_N"/>
</dbReference>
<reference evidence="5" key="1">
    <citation type="submission" date="2023-03" db="UniProtKB">
        <authorList>
            <consortium name="WormBaseParasite"/>
        </authorList>
    </citation>
    <scope>IDENTIFICATION</scope>
</reference>
<sequence length="1197" mass="138169">MRMDEPREDRASILQLRRFAALLDRLPCWENDGYRQSKKCILLTQSGSRDSIEILEVSQSGNAVVDKCVITFASLALEVEILADIARNKHFNALIAYGEDVDDCLVKEGGAVKMIARFLPFLQELSVYINRCYEVFRNLLLQMHKFFELREDVLVRVRDRKLSRTWRTLGNLLSILVTFDEIIQQHTVLRQHWSSFFKAMQMMHHNPSQFGAESEYLRPLQGVIVHIDAQIMNGFIFKNCCQQMFDEGLHSDSQFSDRLRNIILELNDRWNHVAVNALADEQRLMVIMSLTALHAILFRQVEKKLVKTVWGMHKRLPAFHLIGEIIWTPCDFLVKSISDIDRVIDRKSISTIGALRSALFDQQAEMLAREAASNTTVLAEWQCKMAEELSEWPKDNPHGHLMHRTALFIKGAHQADRISRLLRTVLNGHLCERKAVSRSSAVAIFRLVELIKAIEETFMRWWNEVLETCQQAIQQWSGQLLRLINAVKESMRIETNLSYQKVDIISALTIAEIALCGAVTRNRLIVAGVALEMACYTKVFRWSDVQATDELLTRLDLLVDFGRIVLRLCDCTFLYSHRTIIDAYFDSLLDDTAARPEPFFEAINDAEIILNESRHAAPEMVFEKYCKEIFSEFEKRFLSKLCEAVETDLRLSIHSHLQLEDRTPKDALHDANLRLVDLVQLPSLRLGEQLINVKRTSSVTGYVERYLERTFYNLTAVALHDCHTYTEMRLLGDHKYGLILCESRLPFQTLDQGLDVLVVTRNIDSFVSTYNYNLNGQFFVEKDSKNKQLNILTVEHIANSIRTHGMGIMNTTINFAYQYLKKKFFIFSQFLFGDHIKSQLAKDVRFFRENADEFNKMYPVKRAQRFNTAIRRLGVTSDDLSFLDKFRILITQIGNIMGYVRLVRSGGIEASSQSLAFLPDLDDVPSFVPLAKDAHLSDESIEAAKILDGIFDDATKNVNQTNNYLLILLEVFAKEFRNFSKFDHLATFYVIVPPLTINYTEYILACKGKLGRRAQQNNTFTDDGFILGVAFILTLLDQLEEFASLNWFQSIESKCTDEMTNAASLKGSARGTIEPSIALRIAKVEQYQKMKQYRRKVQVNKSSKSPSKRGNSQTLENEWHLYRTTQRIHEWSTLYRGSLEIGCFLCTNRIHHVQRFQKRAAWSDTMLRAITLIILREDRIFKGPSGWPLFFDYKSRK</sequence>
<dbReference type="GO" id="GO:0007032">
    <property type="term" value="P:endosome organization"/>
    <property type="evidence" value="ECO:0007669"/>
    <property type="project" value="TreeGrafter"/>
</dbReference>
<feature type="domain" description="WASH complex subunit 4 N-terminal" evidence="2">
    <location>
        <begin position="50"/>
        <end position="572"/>
    </location>
</feature>
<evidence type="ECO:0000259" key="1">
    <source>
        <dbReference type="Pfam" id="PF14744"/>
    </source>
</evidence>
<protein>
    <submittedName>
        <fullName evidence="5">WASH complex subunit 4 N-terminal domain-containing protein</fullName>
    </submittedName>
</protein>
<dbReference type="InterPro" id="IPR027307">
    <property type="entry name" value="WASH7"/>
</dbReference>
<dbReference type="Pfam" id="PF14745">
    <property type="entry name" value="WASH-4_N"/>
    <property type="match status" value="1"/>
</dbReference>
<dbReference type="AlphaFoldDB" id="A0A9J2P4V4"/>
<evidence type="ECO:0000259" key="3">
    <source>
        <dbReference type="Pfam" id="PF14746"/>
    </source>
</evidence>
<dbReference type="WBParaSite" id="ALUE_0000488201-mRNA-1">
    <property type="protein sequence ID" value="ALUE_0000488201-mRNA-1"/>
    <property type="gene ID" value="ALUE_0000488201"/>
</dbReference>
<name>A0A9J2P4V4_ASCLU</name>
<proteinExistence type="predicted"/>
<dbReference type="Proteomes" id="UP000036681">
    <property type="component" value="Unplaced"/>
</dbReference>
<dbReference type="GO" id="GO:0071203">
    <property type="term" value="C:WASH complex"/>
    <property type="evidence" value="ECO:0007669"/>
    <property type="project" value="InterPro"/>
</dbReference>
<evidence type="ECO:0000259" key="2">
    <source>
        <dbReference type="Pfam" id="PF14745"/>
    </source>
</evidence>